<dbReference type="Pfam" id="PF00995">
    <property type="entry name" value="Sec1"/>
    <property type="match status" value="1"/>
</dbReference>
<gene>
    <name evidence="2" type="primary">VPS33A</name>
</gene>
<dbReference type="Gene3D" id="3.40.50.1910">
    <property type="match status" value="2"/>
</dbReference>
<dbReference type="AlphaFoldDB" id="T2M861"/>
<dbReference type="EMBL" id="HAAD01001989">
    <property type="protein sequence ID" value="CDG68221.1"/>
    <property type="molecule type" value="mRNA"/>
</dbReference>
<comment type="similarity">
    <text evidence="1">Belongs to the STXBP/unc-18/SEC1 family.</text>
</comment>
<evidence type="ECO:0000256" key="1">
    <source>
        <dbReference type="ARBA" id="ARBA00009884"/>
    </source>
</evidence>
<dbReference type="PIRSF" id="PIRSF005715">
    <property type="entry name" value="VPS45_Sec1"/>
    <property type="match status" value="1"/>
</dbReference>
<dbReference type="SUPFAM" id="SSF56815">
    <property type="entry name" value="Sec1/munc18-like (SM) proteins"/>
    <property type="match status" value="1"/>
</dbReference>
<evidence type="ECO:0000313" key="2">
    <source>
        <dbReference type="EMBL" id="CDG68221.1"/>
    </source>
</evidence>
<dbReference type="Gene3D" id="3.40.50.2060">
    <property type="match status" value="1"/>
</dbReference>
<dbReference type="InterPro" id="IPR043155">
    <property type="entry name" value="VPS33_dom3b"/>
</dbReference>
<reference evidence="2" key="1">
    <citation type="journal article" date="2013" name="Genome Biol. Evol.">
        <title>Punctuated emergences of genetic and phenotypic innovations in eumetazoan, bilaterian, euteleostome, and hominidae ancestors.</title>
        <authorList>
            <person name="Wenger Y."/>
            <person name="Galliot B."/>
        </authorList>
    </citation>
    <scope>NUCLEOTIDE SEQUENCE</scope>
    <source>
        <tissue evidence="2">Whole animals</tissue>
    </source>
</reference>
<proteinExistence type="evidence at transcript level"/>
<accession>T2M861</accession>
<sequence length="614" mass="69651">FFKMSHLSSARVNLAQFREATRRNLLLCLDKCVGSKAIIWDDKLTGTVSLIAEYSLLKEHEVGKMFTLAKGKLPNCEEHHLVYFVRPKLETMKIIAENIKEERAKGSLKDFHIFFVPNKSTLCENKLKELNVYAEFSTIDKFDISLIPFENDVLSLEQDKAFYECYVENDFTTLHQVANSLMTLQALYGVIPHILGKGEMSAKVTEIMLRKRKEMVDYESHITPLIDRLLLIDRNIDLITPLLSQLVYEGLIDEIFKIENTNCQLPSDCISSNKDNRQQQSDNGTSKTKVALNSSDNLFAELRSMNFSAVAAVLSREAKRLAAEQEEHRTAKTVGEMKQFVHKLPHIQAAKKSLFLHTGIAEKIKEKTDLDDFREALGTEQEFFNGIDTDKAHPYIEKCIATKEPLIKVLRLICLQCCTNNGFKIKLLDYYKRELFHTYGLELLSTFLNLEKVGLLRQTAVRNYPTLKKNLKLVVEGVHEQNPNDIAYVHSGFAPISIRLAQFLERSSSWKGMEEILKLLPGPNTEEFQDIPISLLKKAGTHLGTNNSNSENLPKITLVYFIGGCTYSEISALRFLAQQENAVTNYVIATTKIINGNDLIDSLIENFAKAPISA</sequence>
<dbReference type="InterPro" id="IPR027482">
    <property type="entry name" value="Sec1-like_dom2"/>
</dbReference>
<dbReference type="GO" id="GO:0016192">
    <property type="term" value="P:vesicle-mediated transport"/>
    <property type="evidence" value="ECO:0007669"/>
    <property type="project" value="InterPro"/>
</dbReference>
<feature type="non-terminal residue" evidence="2">
    <location>
        <position position="1"/>
    </location>
</feature>
<dbReference type="PANTHER" id="PTHR11679">
    <property type="entry name" value="VESICLE PROTEIN SORTING-ASSOCIATED"/>
    <property type="match status" value="1"/>
</dbReference>
<dbReference type="FunFam" id="3.40.50.1910:FF:000005">
    <property type="entry name" value="vacuolar protein sorting-associated protein 33A isoform X1"/>
    <property type="match status" value="1"/>
</dbReference>
<dbReference type="InterPro" id="IPR043127">
    <property type="entry name" value="Sec-1-like_dom3a"/>
</dbReference>
<dbReference type="OrthoDB" id="10262287at2759"/>
<organism evidence="2">
    <name type="scientific">Hydra vulgaris</name>
    <name type="common">Hydra</name>
    <name type="synonym">Hydra attenuata</name>
    <dbReference type="NCBI Taxonomy" id="6087"/>
    <lineage>
        <taxon>Eukaryota</taxon>
        <taxon>Metazoa</taxon>
        <taxon>Cnidaria</taxon>
        <taxon>Hydrozoa</taxon>
        <taxon>Hydroidolina</taxon>
        <taxon>Anthoathecata</taxon>
        <taxon>Aplanulata</taxon>
        <taxon>Hydridae</taxon>
        <taxon>Hydra</taxon>
    </lineage>
</organism>
<dbReference type="Gene3D" id="1.25.40.850">
    <property type="match status" value="1"/>
</dbReference>
<protein>
    <submittedName>
        <fullName evidence="2">Vacuolar protein sorting-associated protein 33A</fullName>
    </submittedName>
</protein>
<dbReference type="InterPro" id="IPR043154">
    <property type="entry name" value="Sec-1-like_dom1"/>
</dbReference>
<name>T2M861_HYDVU</name>
<dbReference type="InterPro" id="IPR036045">
    <property type="entry name" value="Sec1-like_sf"/>
</dbReference>
<dbReference type="Gene3D" id="3.90.830.10">
    <property type="entry name" value="Syntaxin Binding Protein 1, Chain A, domain 2"/>
    <property type="match status" value="1"/>
</dbReference>
<dbReference type="InterPro" id="IPR001619">
    <property type="entry name" value="Sec1-like"/>
</dbReference>